<evidence type="ECO:0000313" key="3">
    <source>
        <dbReference type="EMBL" id="RXZ61918.1"/>
    </source>
</evidence>
<organism evidence="3 4">
    <name type="scientific">Candidatus Borkfalkia ceftriaxoniphila</name>
    <dbReference type="NCBI Taxonomy" id="2508949"/>
    <lineage>
        <taxon>Bacteria</taxon>
        <taxon>Bacillati</taxon>
        <taxon>Bacillota</taxon>
        <taxon>Clostridia</taxon>
        <taxon>Christensenellales</taxon>
        <taxon>Christensenellaceae</taxon>
        <taxon>Candidatus Borkfalkia</taxon>
    </lineage>
</organism>
<dbReference type="SUPFAM" id="SSF47413">
    <property type="entry name" value="lambda repressor-like DNA-binding domains"/>
    <property type="match status" value="2"/>
</dbReference>
<keyword evidence="4" id="KW-1185">Reference proteome</keyword>
<reference evidence="3 4" key="1">
    <citation type="journal article" date="2019" name="Gut">
        <title>Antibiotics-induced monodominance of a novel gut bacterial order.</title>
        <authorList>
            <person name="Hildebrand F."/>
            <person name="Moitinho-Silva L."/>
            <person name="Blasche S."/>
            <person name="Jahn M.T."/>
            <person name="Gossmann T.I."/>
            <person name="Heuerta-Cepas J."/>
            <person name="Hercog R."/>
            <person name="Luetge M."/>
            <person name="Bahram M."/>
            <person name="Pryszlak A."/>
            <person name="Alves R.J."/>
            <person name="Waszak S.M."/>
            <person name="Zhu A."/>
            <person name="Ye L."/>
            <person name="Costea P.I."/>
            <person name="Aalvink S."/>
            <person name="Belzer C."/>
            <person name="Forslund S.K."/>
            <person name="Sunagawa S."/>
            <person name="Hentschel U."/>
            <person name="Merten C."/>
            <person name="Patil K.R."/>
            <person name="Benes V."/>
            <person name="Bork P."/>
        </authorList>
    </citation>
    <scope>NUCLEOTIDE SEQUENCE [LARGE SCALE GENOMIC DNA]</scope>
    <source>
        <strain evidence="3 4">HDS1380</strain>
    </source>
</reference>
<dbReference type="Gene3D" id="1.10.260.40">
    <property type="entry name" value="lambda repressor-like DNA-binding domains"/>
    <property type="match status" value="2"/>
</dbReference>
<dbReference type="GO" id="GO:0003677">
    <property type="term" value="F:DNA binding"/>
    <property type="evidence" value="ECO:0007669"/>
    <property type="project" value="UniProtKB-KW"/>
</dbReference>
<dbReference type="OrthoDB" id="9812239at2"/>
<dbReference type="GO" id="GO:0045892">
    <property type="term" value="P:negative regulation of DNA-templated transcription"/>
    <property type="evidence" value="ECO:0007669"/>
    <property type="project" value="InterPro"/>
</dbReference>
<dbReference type="PANTHER" id="PTHR46558:SF11">
    <property type="entry name" value="HTH-TYPE TRANSCRIPTIONAL REGULATOR XRE"/>
    <property type="match status" value="1"/>
</dbReference>
<dbReference type="InterPro" id="IPR010982">
    <property type="entry name" value="Lambda_DNA-bd_dom_sf"/>
</dbReference>
<dbReference type="PANTHER" id="PTHR46558">
    <property type="entry name" value="TRACRIPTIONAL REGULATORY PROTEIN-RELATED-RELATED"/>
    <property type="match status" value="1"/>
</dbReference>
<evidence type="ECO:0000259" key="2">
    <source>
        <dbReference type="PROSITE" id="PS50943"/>
    </source>
</evidence>
<protein>
    <submittedName>
        <fullName evidence="3">XRE family transcriptional regulator</fullName>
    </submittedName>
</protein>
<feature type="domain" description="HTH cro/C1-type" evidence="2">
    <location>
        <begin position="9"/>
        <end position="63"/>
    </location>
</feature>
<name>A0A4Q2KBE0_9FIRM</name>
<gene>
    <name evidence="3" type="ORF">ESZ91_05895</name>
</gene>
<dbReference type="InterPro" id="IPR010744">
    <property type="entry name" value="Phage_CI_N"/>
</dbReference>
<dbReference type="CDD" id="cd00093">
    <property type="entry name" value="HTH_XRE"/>
    <property type="match status" value="2"/>
</dbReference>
<proteinExistence type="predicted"/>
<dbReference type="InterPro" id="IPR001387">
    <property type="entry name" value="Cro/C1-type_HTH"/>
</dbReference>
<comment type="caution">
    <text evidence="3">The sequence shown here is derived from an EMBL/GenBank/DDBJ whole genome shotgun (WGS) entry which is preliminary data.</text>
</comment>
<dbReference type="Pfam" id="PF01381">
    <property type="entry name" value="HTH_3"/>
    <property type="match status" value="1"/>
</dbReference>
<dbReference type="Proteomes" id="UP000291269">
    <property type="component" value="Unassembled WGS sequence"/>
</dbReference>
<dbReference type="PROSITE" id="PS50943">
    <property type="entry name" value="HTH_CROC1"/>
    <property type="match status" value="2"/>
</dbReference>
<evidence type="ECO:0000256" key="1">
    <source>
        <dbReference type="ARBA" id="ARBA00023125"/>
    </source>
</evidence>
<dbReference type="EMBL" id="SDOZ01000002">
    <property type="protein sequence ID" value="RXZ61918.1"/>
    <property type="molecule type" value="Genomic_DNA"/>
</dbReference>
<dbReference type="SMART" id="SM00530">
    <property type="entry name" value="HTH_XRE"/>
    <property type="match status" value="2"/>
</dbReference>
<accession>A0A4Q2KBE0</accession>
<sequence>MTDNFVERLKELMEDLKVSGRGLAKILNIGYTTVACWVSGNTKPRYDKLIQLAELNHSSIDYMLGLTDNDKLTLSKNPKSFHERFIILSKISGLSDYKIAQACGVAHSSVSRWRHEGTIPDTNALIKLAELFDCSVEYLLGRTD</sequence>
<evidence type="ECO:0000313" key="4">
    <source>
        <dbReference type="Proteomes" id="UP000291269"/>
    </source>
</evidence>
<dbReference type="Pfam" id="PF07022">
    <property type="entry name" value="Phage_CI_repr"/>
    <property type="match status" value="1"/>
</dbReference>
<dbReference type="AlphaFoldDB" id="A0A4Q2KBE0"/>
<feature type="domain" description="HTH cro/C1-type" evidence="2">
    <location>
        <begin position="100"/>
        <end position="139"/>
    </location>
</feature>
<dbReference type="RefSeq" id="WP_129225074.1">
    <property type="nucleotide sequence ID" value="NZ_SDOZ01000002.1"/>
</dbReference>
<keyword evidence="1" id="KW-0238">DNA-binding</keyword>